<feature type="non-terminal residue" evidence="1">
    <location>
        <position position="71"/>
    </location>
</feature>
<protein>
    <submittedName>
        <fullName evidence="1">11014_t:CDS:1</fullName>
    </submittedName>
</protein>
<sequence length="71" mass="8384">EYNEELGLAFEYSGNQHYQIVPFFHLQDQVNLDTQIWRDWAHSNQLSWAIIHIINNFSCKLLTFSTALASR</sequence>
<reference evidence="1" key="1">
    <citation type="submission" date="2022-08" db="EMBL/GenBank/DDBJ databases">
        <authorList>
            <person name="Kallberg Y."/>
            <person name="Tangrot J."/>
            <person name="Rosling A."/>
        </authorList>
    </citation>
    <scope>NUCLEOTIDE SEQUENCE</scope>
    <source>
        <strain evidence="1">Wild A</strain>
    </source>
</reference>
<comment type="caution">
    <text evidence="1">The sequence shown here is derived from an EMBL/GenBank/DDBJ whole genome shotgun (WGS) entry which is preliminary data.</text>
</comment>
<dbReference type="OrthoDB" id="417450at2759"/>
<dbReference type="Proteomes" id="UP001153678">
    <property type="component" value="Unassembled WGS sequence"/>
</dbReference>
<name>A0A9W4TD22_9GLOM</name>
<gene>
    <name evidence="1" type="ORF">FWILDA_LOCUS18898</name>
</gene>
<evidence type="ECO:0000313" key="1">
    <source>
        <dbReference type="EMBL" id="CAI2199088.1"/>
    </source>
</evidence>
<dbReference type="AlphaFoldDB" id="A0A9W4TD22"/>
<keyword evidence="2" id="KW-1185">Reference proteome</keyword>
<dbReference type="EMBL" id="CAMKVN010020264">
    <property type="protein sequence ID" value="CAI2199088.1"/>
    <property type="molecule type" value="Genomic_DNA"/>
</dbReference>
<proteinExistence type="predicted"/>
<evidence type="ECO:0000313" key="2">
    <source>
        <dbReference type="Proteomes" id="UP001153678"/>
    </source>
</evidence>
<accession>A0A9W4TD22</accession>
<organism evidence="1 2">
    <name type="scientific">Funneliformis geosporum</name>
    <dbReference type="NCBI Taxonomy" id="1117311"/>
    <lineage>
        <taxon>Eukaryota</taxon>
        <taxon>Fungi</taxon>
        <taxon>Fungi incertae sedis</taxon>
        <taxon>Mucoromycota</taxon>
        <taxon>Glomeromycotina</taxon>
        <taxon>Glomeromycetes</taxon>
        <taxon>Glomerales</taxon>
        <taxon>Glomeraceae</taxon>
        <taxon>Funneliformis</taxon>
    </lineage>
</organism>